<dbReference type="EMBL" id="JAPWTJ010000175">
    <property type="protein sequence ID" value="KAJ8981604.1"/>
    <property type="molecule type" value="Genomic_DNA"/>
</dbReference>
<sequence>MQLETVVRYNKTNVSRLNYVLDKKEGPQQPKPCASACSAPCSDVQSKSTFHARDNDVNFSKE</sequence>
<reference evidence="1" key="1">
    <citation type="journal article" date="2023" name="Insect Mol. Biol.">
        <title>Genome sequencing provides insights into the evolution of gene families encoding plant cell wall-degrading enzymes in longhorned beetles.</title>
        <authorList>
            <person name="Shin N.R."/>
            <person name="Okamura Y."/>
            <person name="Kirsch R."/>
            <person name="Pauchet Y."/>
        </authorList>
    </citation>
    <scope>NUCLEOTIDE SEQUENCE</scope>
    <source>
        <strain evidence="1">MMC_N1</strain>
    </source>
</reference>
<keyword evidence="2" id="KW-1185">Reference proteome</keyword>
<proteinExistence type="predicted"/>
<organism evidence="1 2">
    <name type="scientific">Molorchus minor</name>
    <dbReference type="NCBI Taxonomy" id="1323400"/>
    <lineage>
        <taxon>Eukaryota</taxon>
        <taxon>Metazoa</taxon>
        <taxon>Ecdysozoa</taxon>
        <taxon>Arthropoda</taxon>
        <taxon>Hexapoda</taxon>
        <taxon>Insecta</taxon>
        <taxon>Pterygota</taxon>
        <taxon>Neoptera</taxon>
        <taxon>Endopterygota</taxon>
        <taxon>Coleoptera</taxon>
        <taxon>Polyphaga</taxon>
        <taxon>Cucujiformia</taxon>
        <taxon>Chrysomeloidea</taxon>
        <taxon>Cerambycidae</taxon>
        <taxon>Lamiinae</taxon>
        <taxon>Monochamini</taxon>
        <taxon>Molorchus</taxon>
    </lineage>
</organism>
<dbReference type="Proteomes" id="UP001162164">
    <property type="component" value="Unassembled WGS sequence"/>
</dbReference>
<comment type="caution">
    <text evidence="1">The sequence shown here is derived from an EMBL/GenBank/DDBJ whole genome shotgun (WGS) entry which is preliminary data.</text>
</comment>
<accession>A0ABQ9JTI2</accession>
<evidence type="ECO:0000313" key="1">
    <source>
        <dbReference type="EMBL" id="KAJ8981604.1"/>
    </source>
</evidence>
<gene>
    <name evidence="1" type="ORF">NQ317_011883</name>
</gene>
<protein>
    <submittedName>
        <fullName evidence="1">Uncharacterized protein</fullName>
    </submittedName>
</protein>
<name>A0ABQ9JTI2_9CUCU</name>
<evidence type="ECO:0000313" key="2">
    <source>
        <dbReference type="Proteomes" id="UP001162164"/>
    </source>
</evidence>